<accession>A0A841E8N0</accession>
<dbReference type="Proteomes" id="UP000578077">
    <property type="component" value="Unassembled WGS sequence"/>
</dbReference>
<sequence>MTEQRYPWPEASYTGVGSVPGTDPDEAARTVFGELPDLPHLPELPERGVGAETVGRTGGMLVDLPLEVRPSGWRAVQRPGRDVQRARSLLSRDLDALEECSQGFEGPLKIQAAGLWTLAASVELRSGEKLLADSGAVADLAASHLEGVLAHVGEVGKRVPGAELIVQVDEPSLPAVLAGSVPTASGYGRLPAPDRVTVEARLRELFGALTGAGAVPGAHCCAPDVPVDLLRRSGARFVGLDTAAIGRSLDDDVGTAVESGVGLFAGVVASADGDVSDPGANVDPVRDLWSRIGFAPESLSRAVVATPACGLGRAAPDYARAALAACRQGARVLREEPRRQ</sequence>
<comment type="caution">
    <text evidence="2">The sequence shown here is derived from an EMBL/GenBank/DDBJ whole genome shotgun (WGS) entry which is preliminary data.</text>
</comment>
<evidence type="ECO:0000313" key="2">
    <source>
        <dbReference type="EMBL" id="MBB5997453.1"/>
    </source>
</evidence>
<evidence type="ECO:0008006" key="4">
    <source>
        <dbReference type="Google" id="ProtNLM"/>
    </source>
</evidence>
<feature type="region of interest" description="Disordered" evidence="1">
    <location>
        <begin position="1"/>
        <end position="23"/>
    </location>
</feature>
<keyword evidence="3" id="KW-1185">Reference proteome</keyword>
<protein>
    <recommendedName>
        <fullName evidence="4">Methionine synthase</fullName>
    </recommendedName>
</protein>
<dbReference type="InterPro" id="IPR038071">
    <property type="entry name" value="UROD/MetE-like_sf"/>
</dbReference>
<organism evidence="2 3">
    <name type="scientific">Streptomonospora salina</name>
    <dbReference type="NCBI Taxonomy" id="104205"/>
    <lineage>
        <taxon>Bacteria</taxon>
        <taxon>Bacillati</taxon>
        <taxon>Actinomycetota</taxon>
        <taxon>Actinomycetes</taxon>
        <taxon>Streptosporangiales</taxon>
        <taxon>Nocardiopsidaceae</taxon>
        <taxon>Streptomonospora</taxon>
    </lineage>
</organism>
<dbReference type="SUPFAM" id="SSF51726">
    <property type="entry name" value="UROD/MetE-like"/>
    <property type="match status" value="1"/>
</dbReference>
<dbReference type="Gene3D" id="3.20.20.210">
    <property type="match status" value="1"/>
</dbReference>
<reference evidence="2 3" key="1">
    <citation type="submission" date="2020-08" db="EMBL/GenBank/DDBJ databases">
        <title>Sequencing the genomes of 1000 actinobacteria strains.</title>
        <authorList>
            <person name="Klenk H.-P."/>
        </authorList>
    </citation>
    <scope>NUCLEOTIDE SEQUENCE [LARGE SCALE GENOMIC DNA]</scope>
    <source>
        <strain evidence="2 3">DSM 44593</strain>
    </source>
</reference>
<name>A0A841E8N0_9ACTN</name>
<evidence type="ECO:0000256" key="1">
    <source>
        <dbReference type="SAM" id="MobiDB-lite"/>
    </source>
</evidence>
<proteinExistence type="predicted"/>
<dbReference type="EMBL" id="JACHLY010000001">
    <property type="protein sequence ID" value="MBB5997453.1"/>
    <property type="molecule type" value="Genomic_DNA"/>
</dbReference>
<gene>
    <name evidence="2" type="ORF">HNR25_001204</name>
</gene>
<dbReference type="RefSeq" id="WP_184633725.1">
    <property type="nucleotide sequence ID" value="NZ_BAABKT010000004.1"/>
</dbReference>
<dbReference type="CDD" id="cd03310">
    <property type="entry name" value="CIMS_like"/>
    <property type="match status" value="1"/>
</dbReference>
<evidence type="ECO:0000313" key="3">
    <source>
        <dbReference type="Proteomes" id="UP000578077"/>
    </source>
</evidence>
<dbReference type="AlphaFoldDB" id="A0A841E8N0"/>